<sequence length="41" mass="4392">MDGCSWARLNNVNCGQMTKTAPELVSPQTLRTELAGGRLAT</sequence>
<evidence type="ECO:0000313" key="2">
    <source>
        <dbReference type="Proteomes" id="UP000499080"/>
    </source>
</evidence>
<dbReference type="Proteomes" id="UP000499080">
    <property type="component" value="Unassembled WGS sequence"/>
</dbReference>
<dbReference type="AlphaFoldDB" id="A0A4Y2RQ18"/>
<accession>A0A4Y2RQ18</accession>
<organism evidence="1 2">
    <name type="scientific">Araneus ventricosus</name>
    <name type="common">Orbweaver spider</name>
    <name type="synonym">Epeira ventricosa</name>
    <dbReference type="NCBI Taxonomy" id="182803"/>
    <lineage>
        <taxon>Eukaryota</taxon>
        <taxon>Metazoa</taxon>
        <taxon>Ecdysozoa</taxon>
        <taxon>Arthropoda</taxon>
        <taxon>Chelicerata</taxon>
        <taxon>Arachnida</taxon>
        <taxon>Araneae</taxon>
        <taxon>Araneomorphae</taxon>
        <taxon>Entelegynae</taxon>
        <taxon>Araneoidea</taxon>
        <taxon>Araneidae</taxon>
        <taxon>Araneus</taxon>
    </lineage>
</organism>
<comment type="caution">
    <text evidence="1">The sequence shown here is derived from an EMBL/GenBank/DDBJ whole genome shotgun (WGS) entry which is preliminary data.</text>
</comment>
<proteinExistence type="predicted"/>
<protein>
    <submittedName>
        <fullName evidence="1">Uncharacterized protein</fullName>
    </submittedName>
</protein>
<reference evidence="1 2" key="1">
    <citation type="journal article" date="2019" name="Sci. Rep.">
        <title>Orb-weaving spider Araneus ventricosus genome elucidates the spidroin gene catalogue.</title>
        <authorList>
            <person name="Kono N."/>
            <person name="Nakamura H."/>
            <person name="Ohtoshi R."/>
            <person name="Moran D.A.P."/>
            <person name="Shinohara A."/>
            <person name="Yoshida Y."/>
            <person name="Fujiwara M."/>
            <person name="Mori M."/>
            <person name="Tomita M."/>
            <person name="Arakawa K."/>
        </authorList>
    </citation>
    <scope>NUCLEOTIDE SEQUENCE [LARGE SCALE GENOMIC DNA]</scope>
</reference>
<feature type="non-terminal residue" evidence="1">
    <location>
        <position position="41"/>
    </location>
</feature>
<gene>
    <name evidence="1" type="ORF">AVEN_243245_1</name>
</gene>
<dbReference type="EMBL" id="BGPR01017983">
    <property type="protein sequence ID" value="GBN77922.1"/>
    <property type="molecule type" value="Genomic_DNA"/>
</dbReference>
<keyword evidence="2" id="KW-1185">Reference proteome</keyword>
<evidence type="ECO:0000313" key="1">
    <source>
        <dbReference type="EMBL" id="GBN77922.1"/>
    </source>
</evidence>
<name>A0A4Y2RQ18_ARAVE</name>